<dbReference type="SMART" id="SM00257">
    <property type="entry name" value="LysM"/>
    <property type="match status" value="1"/>
</dbReference>
<feature type="chain" id="PRO_5015310926" evidence="3">
    <location>
        <begin position="28"/>
        <end position="95"/>
    </location>
</feature>
<dbReference type="OrthoDB" id="1921017at2759"/>
<evidence type="ECO:0000256" key="3">
    <source>
        <dbReference type="SAM" id="SignalP"/>
    </source>
</evidence>
<keyword evidence="2" id="KW-0843">Virulence</keyword>
<feature type="signal peptide" evidence="3">
    <location>
        <begin position="1"/>
        <end position="27"/>
    </location>
</feature>
<dbReference type="STRING" id="1590841.A0A2R6QA30"/>
<accession>A0A2R6QA30</accession>
<dbReference type="PROSITE" id="PS51782">
    <property type="entry name" value="LYSM"/>
    <property type="match status" value="1"/>
</dbReference>
<reference evidence="5 6" key="1">
    <citation type="submission" date="2017-07" db="EMBL/GenBank/DDBJ databases">
        <title>An improved, manually edited Actinidia chinensis var. chinensis (kiwifruit) genome highlights the challenges associated with draft genomes and gene prediction in plants.</title>
        <authorList>
            <person name="Pilkington S."/>
            <person name="Crowhurst R."/>
            <person name="Hilario E."/>
            <person name="Nardozza S."/>
            <person name="Fraser L."/>
            <person name="Peng Y."/>
            <person name="Gunaseelan K."/>
            <person name="Simpson R."/>
            <person name="Tahir J."/>
            <person name="Deroles S."/>
            <person name="Templeton K."/>
            <person name="Luo Z."/>
            <person name="Davy M."/>
            <person name="Cheng C."/>
            <person name="Mcneilage M."/>
            <person name="Scaglione D."/>
            <person name="Liu Y."/>
            <person name="Zhang Q."/>
            <person name="Datson P."/>
            <person name="De Silva N."/>
            <person name="Gardiner S."/>
            <person name="Bassett H."/>
            <person name="Chagne D."/>
            <person name="Mccallum J."/>
            <person name="Dzierzon H."/>
            <person name="Deng C."/>
            <person name="Wang Y.-Y."/>
            <person name="Barron N."/>
            <person name="Manako K."/>
            <person name="Bowen J."/>
            <person name="Foster T."/>
            <person name="Erridge Z."/>
            <person name="Tiffin H."/>
            <person name="Waite C."/>
            <person name="Davies K."/>
            <person name="Grierson E."/>
            <person name="Laing W."/>
            <person name="Kirk R."/>
            <person name="Chen X."/>
            <person name="Wood M."/>
            <person name="Montefiori M."/>
            <person name="Brummell D."/>
            <person name="Schwinn K."/>
            <person name="Catanach A."/>
            <person name="Fullerton C."/>
            <person name="Li D."/>
            <person name="Meiyalaghan S."/>
            <person name="Nieuwenhuizen N."/>
            <person name="Read N."/>
            <person name="Prakash R."/>
            <person name="Hunter D."/>
            <person name="Zhang H."/>
            <person name="Mckenzie M."/>
            <person name="Knabel M."/>
            <person name="Harris A."/>
            <person name="Allan A."/>
            <person name="Chen A."/>
            <person name="Janssen B."/>
            <person name="Plunkett B."/>
            <person name="Dwamena C."/>
            <person name="Voogd C."/>
            <person name="Leif D."/>
            <person name="Lafferty D."/>
            <person name="Souleyre E."/>
            <person name="Varkonyi-Gasic E."/>
            <person name="Gambi F."/>
            <person name="Hanley J."/>
            <person name="Yao J.-L."/>
            <person name="Cheung J."/>
            <person name="David K."/>
            <person name="Warren B."/>
            <person name="Marsh K."/>
            <person name="Snowden K."/>
            <person name="Lin-Wang K."/>
            <person name="Brian L."/>
            <person name="Martinez-Sanchez M."/>
            <person name="Wang M."/>
            <person name="Ileperuma N."/>
            <person name="Macnee N."/>
            <person name="Campin R."/>
            <person name="Mcatee P."/>
            <person name="Drummond R."/>
            <person name="Espley R."/>
            <person name="Ireland H."/>
            <person name="Wu R."/>
            <person name="Atkinson R."/>
            <person name="Karunairetnam S."/>
            <person name="Bulley S."/>
            <person name="Chunkath S."/>
            <person name="Hanley Z."/>
            <person name="Storey R."/>
            <person name="Thrimawithana A."/>
            <person name="Thomson S."/>
            <person name="David C."/>
            <person name="Testolin R."/>
        </authorList>
    </citation>
    <scope>NUCLEOTIDE SEQUENCE [LARGE SCALE GENOMIC DNA]</scope>
    <source>
        <strain evidence="6">cv. Red5</strain>
        <tissue evidence="5">Young leaf</tissue>
    </source>
</reference>
<dbReference type="PANTHER" id="PTHR34997:SF1">
    <property type="entry name" value="PEPTIDOGLYCAN-BINDING LYSIN DOMAIN"/>
    <property type="match status" value="1"/>
</dbReference>
<dbReference type="Pfam" id="PF01476">
    <property type="entry name" value="LysM"/>
    <property type="match status" value="1"/>
</dbReference>
<dbReference type="Gene3D" id="3.10.350.10">
    <property type="entry name" value="LysM domain"/>
    <property type="match status" value="1"/>
</dbReference>
<dbReference type="InterPro" id="IPR036779">
    <property type="entry name" value="LysM_dom_sf"/>
</dbReference>
<keyword evidence="6" id="KW-1185">Reference proteome</keyword>
<dbReference type="Proteomes" id="UP000241394">
    <property type="component" value="Chromosome LG18"/>
</dbReference>
<organism evidence="5 6">
    <name type="scientific">Actinidia chinensis var. chinensis</name>
    <name type="common">Chinese soft-hair kiwi</name>
    <dbReference type="NCBI Taxonomy" id="1590841"/>
    <lineage>
        <taxon>Eukaryota</taxon>
        <taxon>Viridiplantae</taxon>
        <taxon>Streptophyta</taxon>
        <taxon>Embryophyta</taxon>
        <taxon>Tracheophyta</taxon>
        <taxon>Spermatophyta</taxon>
        <taxon>Magnoliopsida</taxon>
        <taxon>eudicotyledons</taxon>
        <taxon>Gunneridae</taxon>
        <taxon>Pentapetalae</taxon>
        <taxon>asterids</taxon>
        <taxon>Ericales</taxon>
        <taxon>Actinidiaceae</taxon>
        <taxon>Actinidia</taxon>
    </lineage>
</organism>
<evidence type="ECO:0000256" key="2">
    <source>
        <dbReference type="ARBA" id="ARBA00023026"/>
    </source>
</evidence>
<dbReference type="GO" id="GO:0008061">
    <property type="term" value="F:chitin binding"/>
    <property type="evidence" value="ECO:0007669"/>
    <property type="project" value="UniProtKB-KW"/>
</dbReference>
<dbReference type="OMA" id="PNINCNF"/>
<dbReference type="AlphaFoldDB" id="A0A2R6QA30"/>
<dbReference type="EMBL" id="NKQK01000018">
    <property type="protein sequence ID" value="PSS04750.1"/>
    <property type="molecule type" value="Genomic_DNA"/>
</dbReference>
<evidence type="ECO:0000313" key="5">
    <source>
        <dbReference type="EMBL" id="PSS04750.1"/>
    </source>
</evidence>
<gene>
    <name evidence="5" type="ORF">CEY00_Acc20608</name>
</gene>
<dbReference type="CDD" id="cd00118">
    <property type="entry name" value="LysM"/>
    <property type="match status" value="1"/>
</dbReference>
<dbReference type="SUPFAM" id="SSF54106">
    <property type="entry name" value="LysM domain"/>
    <property type="match status" value="1"/>
</dbReference>
<sequence>MAKISNKNTMFLNIVLVLSLLLVITMAQGSSIQGDKAKPTDPFCDLVVGAEKGDTCFGIAKAFDLTTDFFNFLNPNLNCDDIFVGQWLCIAGSAN</sequence>
<comment type="caution">
    <text evidence="5">The sequence shown here is derived from an EMBL/GenBank/DDBJ whole genome shotgun (WGS) entry which is preliminary data.</text>
</comment>
<dbReference type="InParanoid" id="A0A2R6QA30"/>
<protein>
    <submittedName>
        <fullName evidence="5">LysM domain-containing protein</fullName>
    </submittedName>
</protein>
<dbReference type="InterPro" id="IPR052210">
    <property type="entry name" value="LysM1-like"/>
</dbReference>
<evidence type="ECO:0000256" key="1">
    <source>
        <dbReference type="ARBA" id="ARBA00022669"/>
    </source>
</evidence>
<dbReference type="InterPro" id="IPR018392">
    <property type="entry name" value="LysM"/>
</dbReference>
<name>A0A2R6QA30_ACTCC</name>
<dbReference type="Gramene" id="PSS04750">
    <property type="protein sequence ID" value="PSS04750"/>
    <property type="gene ID" value="CEY00_Acc20608"/>
</dbReference>
<reference evidence="6" key="2">
    <citation type="journal article" date="2018" name="BMC Genomics">
        <title>A manually annotated Actinidia chinensis var. chinensis (kiwifruit) genome highlights the challenges associated with draft genomes and gene prediction in plants.</title>
        <authorList>
            <person name="Pilkington S.M."/>
            <person name="Crowhurst R."/>
            <person name="Hilario E."/>
            <person name="Nardozza S."/>
            <person name="Fraser L."/>
            <person name="Peng Y."/>
            <person name="Gunaseelan K."/>
            <person name="Simpson R."/>
            <person name="Tahir J."/>
            <person name="Deroles S.C."/>
            <person name="Templeton K."/>
            <person name="Luo Z."/>
            <person name="Davy M."/>
            <person name="Cheng C."/>
            <person name="McNeilage M."/>
            <person name="Scaglione D."/>
            <person name="Liu Y."/>
            <person name="Zhang Q."/>
            <person name="Datson P."/>
            <person name="De Silva N."/>
            <person name="Gardiner S.E."/>
            <person name="Bassett H."/>
            <person name="Chagne D."/>
            <person name="McCallum J."/>
            <person name="Dzierzon H."/>
            <person name="Deng C."/>
            <person name="Wang Y.Y."/>
            <person name="Barron L."/>
            <person name="Manako K."/>
            <person name="Bowen J."/>
            <person name="Foster T.M."/>
            <person name="Erridge Z.A."/>
            <person name="Tiffin H."/>
            <person name="Waite C.N."/>
            <person name="Davies K.M."/>
            <person name="Grierson E.P."/>
            <person name="Laing W.A."/>
            <person name="Kirk R."/>
            <person name="Chen X."/>
            <person name="Wood M."/>
            <person name="Montefiori M."/>
            <person name="Brummell D.A."/>
            <person name="Schwinn K.E."/>
            <person name="Catanach A."/>
            <person name="Fullerton C."/>
            <person name="Li D."/>
            <person name="Meiyalaghan S."/>
            <person name="Nieuwenhuizen N."/>
            <person name="Read N."/>
            <person name="Prakash R."/>
            <person name="Hunter D."/>
            <person name="Zhang H."/>
            <person name="McKenzie M."/>
            <person name="Knabel M."/>
            <person name="Harris A."/>
            <person name="Allan A.C."/>
            <person name="Gleave A."/>
            <person name="Chen A."/>
            <person name="Janssen B.J."/>
            <person name="Plunkett B."/>
            <person name="Ampomah-Dwamena C."/>
            <person name="Voogd C."/>
            <person name="Leif D."/>
            <person name="Lafferty D."/>
            <person name="Souleyre E.J.F."/>
            <person name="Varkonyi-Gasic E."/>
            <person name="Gambi F."/>
            <person name="Hanley J."/>
            <person name="Yao J.L."/>
            <person name="Cheung J."/>
            <person name="David K.M."/>
            <person name="Warren B."/>
            <person name="Marsh K."/>
            <person name="Snowden K.C."/>
            <person name="Lin-Wang K."/>
            <person name="Brian L."/>
            <person name="Martinez-Sanchez M."/>
            <person name="Wang M."/>
            <person name="Ileperuma N."/>
            <person name="Macnee N."/>
            <person name="Campin R."/>
            <person name="McAtee P."/>
            <person name="Drummond R.S.M."/>
            <person name="Espley R.V."/>
            <person name="Ireland H.S."/>
            <person name="Wu R."/>
            <person name="Atkinson R.G."/>
            <person name="Karunairetnam S."/>
            <person name="Bulley S."/>
            <person name="Chunkath S."/>
            <person name="Hanley Z."/>
            <person name="Storey R."/>
            <person name="Thrimawithana A.H."/>
            <person name="Thomson S."/>
            <person name="David C."/>
            <person name="Testolin R."/>
            <person name="Huang H."/>
            <person name="Hellens R.P."/>
            <person name="Schaffer R.J."/>
        </authorList>
    </citation>
    <scope>NUCLEOTIDE SEQUENCE [LARGE SCALE GENOMIC DNA]</scope>
    <source>
        <strain evidence="6">cv. Red5</strain>
    </source>
</reference>
<feature type="domain" description="LysM" evidence="4">
    <location>
        <begin position="46"/>
        <end position="90"/>
    </location>
</feature>
<keyword evidence="1" id="KW-0147">Chitin-binding</keyword>
<proteinExistence type="predicted"/>
<keyword evidence="3" id="KW-0732">Signal</keyword>
<evidence type="ECO:0000259" key="4">
    <source>
        <dbReference type="PROSITE" id="PS51782"/>
    </source>
</evidence>
<dbReference type="PANTHER" id="PTHR34997">
    <property type="entry name" value="AM15"/>
    <property type="match status" value="1"/>
</dbReference>
<evidence type="ECO:0000313" key="6">
    <source>
        <dbReference type="Proteomes" id="UP000241394"/>
    </source>
</evidence>